<dbReference type="PANTHER" id="PTHR30346:SF29">
    <property type="entry name" value="LYSR SUBSTRATE-BINDING"/>
    <property type="match status" value="1"/>
</dbReference>
<dbReference type="PANTHER" id="PTHR30346">
    <property type="entry name" value="TRANSCRIPTIONAL DUAL REGULATOR HCAR-RELATED"/>
    <property type="match status" value="1"/>
</dbReference>
<dbReference type="Proteomes" id="UP001501074">
    <property type="component" value="Unassembled WGS sequence"/>
</dbReference>
<dbReference type="EMBL" id="BAAAZO010000002">
    <property type="protein sequence ID" value="GAA3597423.1"/>
    <property type="molecule type" value="Genomic_DNA"/>
</dbReference>
<dbReference type="RefSeq" id="WP_231485799.1">
    <property type="nucleotide sequence ID" value="NZ_BAAAZO010000002.1"/>
</dbReference>
<protein>
    <submittedName>
        <fullName evidence="6">LysR family transcriptional regulator</fullName>
    </submittedName>
</protein>
<proteinExistence type="inferred from homology"/>
<evidence type="ECO:0000313" key="7">
    <source>
        <dbReference type="Proteomes" id="UP001501074"/>
    </source>
</evidence>
<evidence type="ECO:0000259" key="5">
    <source>
        <dbReference type="PROSITE" id="PS50931"/>
    </source>
</evidence>
<dbReference type="InterPro" id="IPR000847">
    <property type="entry name" value="LysR_HTH_N"/>
</dbReference>
<keyword evidence="3" id="KW-0238">DNA-binding</keyword>
<reference evidence="7" key="1">
    <citation type="journal article" date="2019" name="Int. J. Syst. Evol. Microbiol.">
        <title>The Global Catalogue of Microorganisms (GCM) 10K type strain sequencing project: providing services to taxonomists for standard genome sequencing and annotation.</title>
        <authorList>
            <consortium name="The Broad Institute Genomics Platform"/>
            <consortium name="The Broad Institute Genome Sequencing Center for Infectious Disease"/>
            <person name="Wu L."/>
            <person name="Ma J."/>
        </authorList>
    </citation>
    <scope>NUCLEOTIDE SEQUENCE [LARGE SCALE GENOMIC DNA]</scope>
    <source>
        <strain evidence="7">JCM 16902</strain>
    </source>
</reference>
<evidence type="ECO:0000256" key="3">
    <source>
        <dbReference type="ARBA" id="ARBA00023125"/>
    </source>
</evidence>
<gene>
    <name evidence="6" type="ORF">GCM10022223_10720</name>
</gene>
<keyword evidence="7" id="KW-1185">Reference proteome</keyword>
<keyword evidence="4" id="KW-0804">Transcription</keyword>
<accession>A0ABP6Z3N2</accession>
<dbReference type="InterPro" id="IPR036390">
    <property type="entry name" value="WH_DNA-bd_sf"/>
</dbReference>
<feature type="domain" description="HTH lysR-type" evidence="5">
    <location>
        <begin position="2"/>
        <end position="59"/>
    </location>
</feature>
<comment type="similarity">
    <text evidence="1">Belongs to the LysR transcriptional regulatory family.</text>
</comment>
<dbReference type="SUPFAM" id="SSF46785">
    <property type="entry name" value="Winged helix' DNA-binding domain"/>
    <property type="match status" value="1"/>
</dbReference>
<comment type="caution">
    <text evidence="6">The sequence shown here is derived from an EMBL/GenBank/DDBJ whole genome shotgun (WGS) entry which is preliminary data.</text>
</comment>
<dbReference type="Pfam" id="PF00126">
    <property type="entry name" value="HTH_1"/>
    <property type="match status" value="1"/>
</dbReference>
<dbReference type="PRINTS" id="PR00039">
    <property type="entry name" value="HTHLYSR"/>
</dbReference>
<dbReference type="InterPro" id="IPR036388">
    <property type="entry name" value="WH-like_DNA-bd_sf"/>
</dbReference>
<dbReference type="Pfam" id="PF03466">
    <property type="entry name" value="LysR_substrate"/>
    <property type="match status" value="1"/>
</dbReference>
<evidence type="ECO:0000313" key="6">
    <source>
        <dbReference type="EMBL" id="GAA3597423.1"/>
    </source>
</evidence>
<organism evidence="6 7">
    <name type="scientific">Kineosporia mesophila</name>
    <dbReference type="NCBI Taxonomy" id="566012"/>
    <lineage>
        <taxon>Bacteria</taxon>
        <taxon>Bacillati</taxon>
        <taxon>Actinomycetota</taxon>
        <taxon>Actinomycetes</taxon>
        <taxon>Kineosporiales</taxon>
        <taxon>Kineosporiaceae</taxon>
        <taxon>Kineosporia</taxon>
    </lineage>
</organism>
<dbReference type="Gene3D" id="1.10.10.10">
    <property type="entry name" value="Winged helix-like DNA-binding domain superfamily/Winged helix DNA-binding domain"/>
    <property type="match status" value="1"/>
</dbReference>
<sequence length="325" mass="33776">MIEVRHLRLLQALATEGSMSKAAKRLGTSQSAVTQAVKLLEDQLGTALLVRTHTGIRLTEAGAVFVRHGQQILAAMAQAEAEVAAVANLRAGTVRVASFPSAAATILPRALGSVTREHPQLRFTLTEAEPPRALDLLRRGEVDLAIVYVYVPDSDQEMGTGVPVPVLQADEVAQTLVTEHLHVAMPAGHPAAAREAVEVSELGLQRWIAGCPQCRGNLLALCRAAGFEPDIAFETDDYVALQALVAAGLGVALVPDLMLAAARPDPGLAVRRLVPETARVVSSVTTQVLAGSPGVAVTTAALIRAAASLREAIDGAAGVTGNTGS</sequence>
<evidence type="ECO:0000256" key="2">
    <source>
        <dbReference type="ARBA" id="ARBA00023015"/>
    </source>
</evidence>
<dbReference type="SUPFAM" id="SSF53850">
    <property type="entry name" value="Periplasmic binding protein-like II"/>
    <property type="match status" value="1"/>
</dbReference>
<dbReference type="InterPro" id="IPR005119">
    <property type="entry name" value="LysR_subst-bd"/>
</dbReference>
<evidence type="ECO:0000256" key="4">
    <source>
        <dbReference type="ARBA" id="ARBA00023163"/>
    </source>
</evidence>
<dbReference type="CDD" id="cd08423">
    <property type="entry name" value="PBP2_LTTR_like_6"/>
    <property type="match status" value="1"/>
</dbReference>
<keyword evidence="2" id="KW-0805">Transcription regulation</keyword>
<dbReference type="Gene3D" id="3.40.190.10">
    <property type="entry name" value="Periplasmic binding protein-like II"/>
    <property type="match status" value="2"/>
</dbReference>
<evidence type="ECO:0000256" key="1">
    <source>
        <dbReference type="ARBA" id="ARBA00009437"/>
    </source>
</evidence>
<dbReference type="PROSITE" id="PS50931">
    <property type="entry name" value="HTH_LYSR"/>
    <property type="match status" value="1"/>
</dbReference>
<name>A0ABP6Z3N2_9ACTN</name>